<proteinExistence type="predicted"/>
<dbReference type="InterPro" id="IPR036179">
    <property type="entry name" value="Ig-like_dom_sf"/>
</dbReference>
<keyword evidence="6" id="KW-1185">Reference proteome</keyword>
<dbReference type="GO" id="GO:0001817">
    <property type="term" value="P:regulation of cytokine production"/>
    <property type="evidence" value="ECO:0007669"/>
    <property type="project" value="TreeGrafter"/>
</dbReference>
<dbReference type="GO" id="GO:0005102">
    <property type="term" value="F:signaling receptor binding"/>
    <property type="evidence" value="ECO:0007669"/>
    <property type="project" value="TreeGrafter"/>
</dbReference>
<dbReference type="InterPro" id="IPR007110">
    <property type="entry name" value="Ig-like_dom"/>
</dbReference>
<comment type="subcellular location">
    <subcellularLocation>
        <location evidence="1">Membrane</location>
    </subcellularLocation>
</comment>
<dbReference type="PANTHER" id="PTHR24100">
    <property type="entry name" value="BUTYROPHILIN"/>
    <property type="match status" value="1"/>
</dbReference>
<dbReference type="GO" id="GO:0009897">
    <property type="term" value="C:external side of plasma membrane"/>
    <property type="evidence" value="ECO:0007669"/>
    <property type="project" value="TreeGrafter"/>
</dbReference>
<reference evidence="5" key="2">
    <citation type="submission" date="2025-09" db="UniProtKB">
        <authorList>
            <consortium name="Ensembl"/>
        </authorList>
    </citation>
    <scope>IDENTIFICATION</scope>
</reference>
<dbReference type="SUPFAM" id="SSF48726">
    <property type="entry name" value="Immunoglobulin"/>
    <property type="match status" value="1"/>
</dbReference>
<evidence type="ECO:0000256" key="1">
    <source>
        <dbReference type="ARBA" id="ARBA00004370"/>
    </source>
</evidence>
<feature type="domain" description="Ig-like" evidence="4">
    <location>
        <begin position="1"/>
        <end position="115"/>
    </location>
</feature>
<name>A0A3Q0R5C8_AMPCI</name>
<keyword evidence="3" id="KW-0393">Immunoglobulin domain</keyword>
<organism evidence="5 6">
    <name type="scientific">Amphilophus citrinellus</name>
    <name type="common">Midas cichlid</name>
    <name type="synonym">Cichlasoma citrinellum</name>
    <dbReference type="NCBI Taxonomy" id="61819"/>
    <lineage>
        <taxon>Eukaryota</taxon>
        <taxon>Metazoa</taxon>
        <taxon>Chordata</taxon>
        <taxon>Craniata</taxon>
        <taxon>Vertebrata</taxon>
        <taxon>Euteleostomi</taxon>
        <taxon>Actinopterygii</taxon>
        <taxon>Neopterygii</taxon>
        <taxon>Teleostei</taxon>
        <taxon>Neoteleostei</taxon>
        <taxon>Acanthomorphata</taxon>
        <taxon>Ovalentaria</taxon>
        <taxon>Cichlomorphae</taxon>
        <taxon>Cichliformes</taxon>
        <taxon>Cichlidae</taxon>
        <taxon>New World cichlids</taxon>
        <taxon>Cichlasomatinae</taxon>
        <taxon>Heroini</taxon>
        <taxon>Amphilophus</taxon>
    </lineage>
</organism>
<sequence length="165" mass="18887">QFFSSVHQKNITADSGQDNVTLPCRAPNNNSIVVVKYNRTDLGSEYVALYQDGYFVPDEQHPSYETRVDLQDEDMKDGDVSVILKNVKMNDTGTYKCHVAQREPNQERAMLKLLSSITLRVVDPPVLEQTQCRISRARRQRNVCWNRVTLLDSPVGRSLRVCLCR</sequence>
<dbReference type="Proteomes" id="UP000261340">
    <property type="component" value="Unplaced"/>
</dbReference>
<dbReference type="GeneTree" id="ENSGT01150000288884"/>
<dbReference type="InterPro" id="IPR013106">
    <property type="entry name" value="Ig_V-set"/>
</dbReference>
<evidence type="ECO:0000313" key="5">
    <source>
        <dbReference type="Ensembl" id="ENSACIP00000005317.1"/>
    </source>
</evidence>
<dbReference type="Ensembl" id="ENSACIT00000005482.1">
    <property type="protein sequence ID" value="ENSACIP00000005317.1"/>
    <property type="gene ID" value="ENSACIG00000004193.1"/>
</dbReference>
<dbReference type="Pfam" id="PF07686">
    <property type="entry name" value="V-set"/>
    <property type="match status" value="1"/>
</dbReference>
<dbReference type="OMA" id="DSASEWT"/>
<dbReference type="InterPro" id="IPR013783">
    <property type="entry name" value="Ig-like_fold"/>
</dbReference>
<evidence type="ECO:0000256" key="3">
    <source>
        <dbReference type="ARBA" id="ARBA00023319"/>
    </source>
</evidence>
<keyword evidence="2" id="KW-0472">Membrane</keyword>
<dbReference type="PANTHER" id="PTHR24100:SF151">
    <property type="entry name" value="ICOS LIGAND"/>
    <property type="match status" value="1"/>
</dbReference>
<protein>
    <recommendedName>
        <fullName evidence="4">Ig-like domain-containing protein</fullName>
    </recommendedName>
</protein>
<accession>A0A3Q0R5C8</accession>
<evidence type="ECO:0000256" key="2">
    <source>
        <dbReference type="ARBA" id="ARBA00023136"/>
    </source>
</evidence>
<dbReference type="PROSITE" id="PS50835">
    <property type="entry name" value="IG_LIKE"/>
    <property type="match status" value="1"/>
</dbReference>
<dbReference type="SMART" id="SM00406">
    <property type="entry name" value="IGv"/>
    <property type="match status" value="1"/>
</dbReference>
<dbReference type="GO" id="GO:0050852">
    <property type="term" value="P:T cell receptor signaling pathway"/>
    <property type="evidence" value="ECO:0007669"/>
    <property type="project" value="TreeGrafter"/>
</dbReference>
<evidence type="ECO:0000313" key="6">
    <source>
        <dbReference type="Proteomes" id="UP000261340"/>
    </source>
</evidence>
<reference evidence="5" key="1">
    <citation type="submission" date="2025-08" db="UniProtKB">
        <authorList>
            <consortium name="Ensembl"/>
        </authorList>
    </citation>
    <scope>IDENTIFICATION</scope>
</reference>
<dbReference type="Gene3D" id="2.60.40.10">
    <property type="entry name" value="Immunoglobulins"/>
    <property type="match status" value="1"/>
</dbReference>
<dbReference type="InterPro" id="IPR050504">
    <property type="entry name" value="IgSF_BTN/MOG"/>
</dbReference>
<evidence type="ECO:0000259" key="4">
    <source>
        <dbReference type="PROSITE" id="PS50835"/>
    </source>
</evidence>
<dbReference type="AlphaFoldDB" id="A0A3Q0R5C8"/>